<proteinExistence type="predicted"/>
<comment type="caution">
    <text evidence="1">The sequence shown here is derived from an EMBL/GenBank/DDBJ whole genome shotgun (WGS) entry which is preliminary data.</text>
</comment>
<dbReference type="RefSeq" id="WP_232331747.1">
    <property type="nucleotide sequence ID" value="NZ_CP107943.1"/>
</dbReference>
<accession>A0A366D739</accession>
<protein>
    <recommendedName>
        <fullName evidence="3">HEAT repeat protein</fullName>
    </recommendedName>
</protein>
<evidence type="ECO:0000313" key="2">
    <source>
        <dbReference type="Proteomes" id="UP000252586"/>
    </source>
</evidence>
<evidence type="ECO:0008006" key="3">
    <source>
        <dbReference type="Google" id="ProtNLM"/>
    </source>
</evidence>
<gene>
    <name evidence="1" type="ORF">DFR74_115112</name>
</gene>
<dbReference type="STRING" id="1210090.GCA_001613185_03084"/>
<dbReference type="Gene3D" id="1.25.10.10">
    <property type="entry name" value="Leucine-rich Repeat Variant"/>
    <property type="match status" value="1"/>
</dbReference>
<keyword evidence="2" id="KW-1185">Reference proteome</keyword>
<organism evidence="1 2">
    <name type="scientific">Nocardia puris</name>
    <dbReference type="NCBI Taxonomy" id="208602"/>
    <lineage>
        <taxon>Bacteria</taxon>
        <taxon>Bacillati</taxon>
        <taxon>Actinomycetota</taxon>
        <taxon>Actinomycetes</taxon>
        <taxon>Mycobacteriales</taxon>
        <taxon>Nocardiaceae</taxon>
        <taxon>Nocardia</taxon>
    </lineage>
</organism>
<dbReference type="EMBL" id="QNRE01000015">
    <property type="protein sequence ID" value="RBO85264.1"/>
    <property type="molecule type" value="Genomic_DNA"/>
</dbReference>
<name>A0A366D739_9NOCA</name>
<dbReference type="Proteomes" id="UP000252586">
    <property type="component" value="Unassembled WGS sequence"/>
</dbReference>
<evidence type="ECO:0000313" key="1">
    <source>
        <dbReference type="EMBL" id="RBO85264.1"/>
    </source>
</evidence>
<dbReference type="InterPro" id="IPR011989">
    <property type="entry name" value="ARM-like"/>
</dbReference>
<dbReference type="AlphaFoldDB" id="A0A366D739"/>
<sequence>MTTMTVSYIGMPPGSENGGTEWMNDLPARYVHGRDGFDRRLMEELAAAGVPCYTLDDLANGPRTIPAGIPIFVEWLANLETKIPGSETEHRSTIRSGLIRNLIDPAARGSDQVISLLIAQLRRQPPLPRPQRDWACQGLARIATPAHFPQIAAVLDELPSDATGRYPLIEYLGKVKTAQARERAIRELDGRAVVAALNALGTMKAEGVRHLIEPFVTNTSSDVRKAAIRALKKLPE</sequence>
<reference evidence="1 2" key="1">
    <citation type="submission" date="2018-06" db="EMBL/GenBank/DDBJ databases">
        <title>Genomic Encyclopedia of Type Strains, Phase IV (KMG-IV): sequencing the most valuable type-strain genomes for metagenomic binning, comparative biology and taxonomic classification.</title>
        <authorList>
            <person name="Goeker M."/>
        </authorList>
    </citation>
    <scope>NUCLEOTIDE SEQUENCE [LARGE SCALE GENOMIC DNA]</scope>
    <source>
        <strain evidence="1 2">DSM 44599</strain>
    </source>
</reference>